<keyword evidence="3 7" id="KW-0812">Transmembrane</keyword>
<feature type="transmembrane region" description="Helical" evidence="7">
    <location>
        <begin position="349"/>
        <end position="367"/>
    </location>
</feature>
<dbReference type="PROSITE" id="PS00137">
    <property type="entry name" value="SUBTILASE_HIS"/>
    <property type="match status" value="1"/>
</dbReference>
<evidence type="ECO:0000256" key="5">
    <source>
        <dbReference type="ARBA" id="ARBA00023136"/>
    </source>
</evidence>
<dbReference type="EMBL" id="FAOZ01000001">
    <property type="protein sequence ID" value="CUU53798.1"/>
    <property type="molecule type" value="Genomic_DNA"/>
</dbReference>
<name>A0A0S4QGQ1_9ACTN</name>
<accession>A0A0S4QGQ1</accession>
<feature type="transmembrane region" description="Helical" evidence="7">
    <location>
        <begin position="173"/>
        <end position="191"/>
    </location>
</feature>
<evidence type="ECO:0000256" key="6">
    <source>
        <dbReference type="SAM" id="MobiDB-lite"/>
    </source>
</evidence>
<evidence type="ECO:0000256" key="1">
    <source>
        <dbReference type="ARBA" id="ARBA00004651"/>
    </source>
</evidence>
<dbReference type="AlphaFoldDB" id="A0A0S4QGQ1"/>
<feature type="transmembrane region" description="Helical" evidence="7">
    <location>
        <begin position="236"/>
        <end position="255"/>
    </location>
</feature>
<feature type="region of interest" description="Disordered" evidence="6">
    <location>
        <begin position="467"/>
        <end position="502"/>
    </location>
</feature>
<organism evidence="8 9">
    <name type="scientific">Parafrankia irregularis</name>
    <dbReference type="NCBI Taxonomy" id="795642"/>
    <lineage>
        <taxon>Bacteria</taxon>
        <taxon>Bacillati</taxon>
        <taxon>Actinomycetota</taxon>
        <taxon>Actinomycetes</taxon>
        <taxon>Frankiales</taxon>
        <taxon>Frankiaceae</taxon>
        <taxon>Parafrankia</taxon>
    </lineage>
</organism>
<evidence type="ECO:0000256" key="4">
    <source>
        <dbReference type="ARBA" id="ARBA00022989"/>
    </source>
</evidence>
<proteinExistence type="predicted"/>
<gene>
    <name evidence="8" type="ORF">Ga0074812_101296</name>
</gene>
<reference evidence="9" key="1">
    <citation type="submission" date="2015-11" db="EMBL/GenBank/DDBJ databases">
        <authorList>
            <person name="Varghese N."/>
        </authorList>
    </citation>
    <scope>NUCLEOTIDE SEQUENCE [LARGE SCALE GENOMIC DNA]</scope>
    <source>
        <strain evidence="9">DSM 45899</strain>
    </source>
</reference>
<evidence type="ECO:0000313" key="8">
    <source>
        <dbReference type="EMBL" id="CUU53798.1"/>
    </source>
</evidence>
<feature type="transmembrane region" description="Helical" evidence="7">
    <location>
        <begin position="141"/>
        <end position="167"/>
    </location>
</feature>
<keyword evidence="5 7" id="KW-0472">Membrane</keyword>
<dbReference type="InterPro" id="IPR050833">
    <property type="entry name" value="Poly_Biosynth_Transport"/>
</dbReference>
<feature type="transmembrane region" description="Helical" evidence="7">
    <location>
        <begin position="443"/>
        <end position="462"/>
    </location>
</feature>
<evidence type="ECO:0000256" key="2">
    <source>
        <dbReference type="ARBA" id="ARBA00022475"/>
    </source>
</evidence>
<keyword evidence="2" id="KW-1003">Cell membrane</keyword>
<sequence>MSGVRRAGAGTVPPAGHGSAVGGAAGGAVGSAAGGGDVHPEPPSPGGRHRAVSRGAGRSAARASGVAGPAVAVSAAALGAALTNLVVAVMTARALDVGGRGELVLILTVTGLTGMFVALGTGTSARYYLGRTDPRVSVDHVLGLSLLLLVPQCLLTAGIVGPTLWLADAPERGPGILVLTGLLSVSTLLGIQLIDTLNAVGQVIASALVNTAGCLAQLAALAVLQVSAGTLRVAPVLAVSVVAGAFQCVAGFLLLRRAGLVSRPQLDRAASVLLIRTGVPALGMNTAMSMTFRLDRYLIGVMSGTSAVGIYSVAATASEILRLVPSSWGQVLCYRVASGTMGTRAVFAELVRVFAVMAGVAALMWLAADHLVLFFFGDAYRSAVTPLRVLLVAELLLVAFQIDARVLSGQGRTKACGAAGLVGLVVVAAADVILIPAAGMVGAAWASLIAYGVVSLWTRAAMARDPHVPRDPRVPHDPRKPRGTGDEPMSLAPTKPEPAGTT</sequence>
<dbReference type="Proteomes" id="UP000198802">
    <property type="component" value="Unassembled WGS sequence"/>
</dbReference>
<feature type="region of interest" description="Disordered" evidence="6">
    <location>
        <begin position="1"/>
        <end position="58"/>
    </location>
</feature>
<feature type="transmembrane region" description="Helical" evidence="7">
    <location>
        <begin position="103"/>
        <end position="129"/>
    </location>
</feature>
<keyword evidence="9" id="KW-1185">Reference proteome</keyword>
<protein>
    <submittedName>
        <fullName evidence="8">Membrane protein involved in the export of O-antigen and teichoic acid</fullName>
    </submittedName>
</protein>
<feature type="transmembrane region" description="Helical" evidence="7">
    <location>
        <begin position="66"/>
        <end position="91"/>
    </location>
</feature>
<comment type="subcellular location">
    <subcellularLocation>
        <location evidence="1">Cell membrane</location>
        <topology evidence="1">Multi-pass membrane protein</topology>
    </subcellularLocation>
</comment>
<feature type="transmembrane region" description="Helical" evidence="7">
    <location>
        <begin position="203"/>
        <end position="224"/>
    </location>
</feature>
<feature type="transmembrane region" description="Helical" evidence="7">
    <location>
        <begin position="416"/>
        <end position="437"/>
    </location>
</feature>
<keyword evidence="4 7" id="KW-1133">Transmembrane helix</keyword>
<dbReference type="PANTHER" id="PTHR30250">
    <property type="entry name" value="PST FAMILY PREDICTED COLANIC ACID TRANSPORTER"/>
    <property type="match status" value="1"/>
</dbReference>
<evidence type="ECO:0000256" key="3">
    <source>
        <dbReference type="ARBA" id="ARBA00022692"/>
    </source>
</evidence>
<dbReference type="PANTHER" id="PTHR30250:SF11">
    <property type="entry name" value="O-ANTIGEN TRANSPORTER-RELATED"/>
    <property type="match status" value="1"/>
</dbReference>
<feature type="compositionally biased region" description="Basic and acidic residues" evidence="6">
    <location>
        <begin position="467"/>
        <end position="485"/>
    </location>
</feature>
<evidence type="ECO:0000256" key="7">
    <source>
        <dbReference type="SAM" id="Phobius"/>
    </source>
</evidence>
<dbReference type="RefSeq" id="WP_091270729.1">
    <property type="nucleotide sequence ID" value="NZ_FAOZ01000001.1"/>
</dbReference>
<evidence type="ECO:0000313" key="9">
    <source>
        <dbReference type="Proteomes" id="UP000198802"/>
    </source>
</evidence>
<dbReference type="GO" id="GO:0005886">
    <property type="term" value="C:plasma membrane"/>
    <property type="evidence" value="ECO:0007669"/>
    <property type="project" value="UniProtKB-SubCell"/>
</dbReference>
<dbReference type="InterPro" id="IPR022398">
    <property type="entry name" value="Peptidase_S8_His-AS"/>
</dbReference>
<feature type="transmembrane region" description="Helical" evidence="7">
    <location>
        <begin position="387"/>
        <end position="404"/>
    </location>
</feature>
<feature type="compositionally biased region" description="Gly residues" evidence="6">
    <location>
        <begin position="19"/>
        <end position="37"/>
    </location>
</feature>